<dbReference type="AlphaFoldDB" id="A0A430K0B9"/>
<feature type="transmembrane region" description="Helical" evidence="6">
    <location>
        <begin position="317"/>
        <end position="339"/>
    </location>
</feature>
<feature type="domain" description="PspC-related ToastRack" evidence="9">
    <location>
        <begin position="393"/>
        <end position="526"/>
    </location>
</feature>
<dbReference type="PANTHER" id="PTHR33885:SF3">
    <property type="entry name" value="PHAGE SHOCK PROTEIN C"/>
    <property type="match status" value="1"/>
</dbReference>
<keyword evidence="4 6" id="KW-1133">Transmembrane helix</keyword>
<dbReference type="RefSeq" id="WP_126164034.1">
    <property type="nucleotide sequence ID" value="NZ_RQPJ01000021.1"/>
</dbReference>
<evidence type="ECO:0000256" key="2">
    <source>
        <dbReference type="ARBA" id="ARBA00022475"/>
    </source>
</evidence>
<dbReference type="Pfam" id="PF22571">
    <property type="entry name" value="LiaI-LiaF-TM_PspC"/>
    <property type="match status" value="1"/>
</dbReference>
<evidence type="ECO:0000256" key="6">
    <source>
        <dbReference type="SAM" id="Phobius"/>
    </source>
</evidence>
<dbReference type="InterPro" id="IPR007168">
    <property type="entry name" value="Phageshock_PspC_N"/>
</dbReference>
<feature type="domain" description="PspC-related transmembrane region" evidence="8">
    <location>
        <begin position="203"/>
        <end position="344"/>
    </location>
</feature>
<dbReference type="Pfam" id="PF22744">
    <property type="entry name" value="Toast-rack_PspC-Cterm"/>
    <property type="match status" value="1"/>
</dbReference>
<evidence type="ECO:0000259" key="9">
    <source>
        <dbReference type="Pfam" id="PF22744"/>
    </source>
</evidence>
<gene>
    <name evidence="10" type="ORF">EHW67_19415</name>
</gene>
<dbReference type="EMBL" id="RQPJ01000021">
    <property type="protein sequence ID" value="RTE52348.1"/>
    <property type="molecule type" value="Genomic_DNA"/>
</dbReference>
<dbReference type="Proteomes" id="UP000267585">
    <property type="component" value="Unassembled WGS sequence"/>
</dbReference>
<comment type="caution">
    <text evidence="10">The sequence shown here is derived from an EMBL/GenBank/DDBJ whole genome shotgun (WGS) entry which is preliminary data.</text>
</comment>
<name>A0A430K0B9_9FLAO</name>
<feature type="transmembrane region" description="Helical" evidence="6">
    <location>
        <begin position="235"/>
        <end position="261"/>
    </location>
</feature>
<organism evidence="10 11">
    <name type="scientific">Arenibacter aquaticus</name>
    <dbReference type="NCBI Taxonomy" id="2489054"/>
    <lineage>
        <taxon>Bacteria</taxon>
        <taxon>Pseudomonadati</taxon>
        <taxon>Bacteroidota</taxon>
        <taxon>Flavobacteriia</taxon>
        <taxon>Flavobacteriales</taxon>
        <taxon>Flavobacteriaceae</taxon>
        <taxon>Arenibacter</taxon>
    </lineage>
</organism>
<evidence type="ECO:0000259" key="8">
    <source>
        <dbReference type="Pfam" id="PF22571"/>
    </source>
</evidence>
<evidence type="ECO:0000313" key="10">
    <source>
        <dbReference type="EMBL" id="RTE52348.1"/>
    </source>
</evidence>
<reference evidence="10 11" key="1">
    <citation type="submission" date="2018-11" db="EMBL/GenBank/DDBJ databases">
        <title>Arenibacter aquaticus sp.nov., a marine bacterium isolated from surface seawater in the South China Sea.</title>
        <authorList>
            <person name="Guo J."/>
            <person name="Sun J."/>
        </authorList>
    </citation>
    <scope>NUCLEOTIDE SEQUENCE [LARGE SCALE GENOMIC DNA]</scope>
    <source>
        <strain evidence="10 11">GUO666</strain>
    </source>
</reference>
<dbReference type="Pfam" id="PF04024">
    <property type="entry name" value="PspC"/>
    <property type="match status" value="1"/>
</dbReference>
<evidence type="ECO:0000256" key="5">
    <source>
        <dbReference type="ARBA" id="ARBA00023136"/>
    </source>
</evidence>
<dbReference type="InterPro" id="IPR052027">
    <property type="entry name" value="PspC"/>
</dbReference>
<feature type="domain" description="Phage shock protein PspC N-terminal" evidence="7">
    <location>
        <begin position="106"/>
        <end position="164"/>
    </location>
</feature>
<keyword evidence="11" id="KW-1185">Reference proteome</keyword>
<dbReference type="PANTHER" id="PTHR33885">
    <property type="entry name" value="PHAGE SHOCK PROTEIN C"/>
    <property type="match status" value="1"/>
</dbReference>
<dbReference type="InterPro" id="IPR054321">
    <property type="entry name" value="PspC-rel_TM"/>
</dbReference>
<proteinExistence type="predicted"/>
<evidence type="ECO:0000313" key="11">
    <source>
        <dbReference type="Proteomes" id="UP000267585"/>
    </source>
</evidence>
<dbReference type="OrthoDB" id="5772680at2"/>
<sequence>MNKTININLANLFFHIDEVAYTKLQRYLEAIKRSFANTSGSDEIIADIEARIAELFHEKMENERQVITEKEVDQVIAIMGQPEDYMVDEDIFEDEPISTHKSKRVRKLYRDIENKYIGGVSAGLGHYFGIDALWIRLLWVLLTIFSWGGFVFIYGLLWILIPEAVTTVQKLDMRGEAVNISNIEKKVKEGFDDVAEKVKSVDYEKVGNKVKDGSKSFFNALADIIMFFFKIIGKFIGIILIVIGATGIVGLFIGLFTVGILDIFHIPGIDFYDLINSANTPVWLVSLLVFFAMGIPFFFLMYLGLKILVNNLKSIGNIAKFTLLGLWLISIILLVVFGIRQAAEHAYTGNVSTEKEFVLIQNSQPVSISLSSSDKDSNSNKFGLSGIVLDYTENGEEVLISEDVRINLRVSRDSIPRIEIRKNANGSSFKNATETAANINYGYTIEGNTIILDDYLTTPKANKYRDQEVRVYLYLPKDTRILFEKSIGNCWTYRASNDQNMGPCAIRDKTWVMGEDGELKCLDCTEDNKENTTQEGKGKIIINEDGVDIDIKGDGDNFKLKINEQGVEIKTNEANSTRSEIDTIQP</sequence>
<accession>A0A430K0B9</accession>
<dbReference type="GO" id="GO:0005886">
    <property type="term" value="C:plasma membrane"/>
    <property type="evidence" value="ECO:0007669"/>
    <property type="project" value="UniProtKB-SubCell"/>
</dbReference>
<comment type="subcellular location">
    <subcellularLocation>
        <location evidence="1">Cell membrane</location>
        <topology evidence="1">Single-pass membrane protein</topology>
    </subcellularLocation>
</comment>
<evidence type="ECO:0000256" key="3">
    <source>
        <dbReference type="ARBA" id="ARBA00022692"/>
    </source>
</evidence>
<evidence type="ECO:0000256" key="4">
    <source>
        <dbReference type="ARBA" id="ARBA00022989"/>
    </source>
</evidence>
<feature type="transmembrane region" description="Helical" evidence="6">
    <location>
        <begin position="281"/>
        <end position="305"/>
    </location>
</feature>
<evidence type="ECO:0000256" key="1">
    <source>
        <dbReference type="ARBA" id="ARBA00004162"/>
    </source>
</evidence>
<keyword evidence="2" id="KW-1003">Cell membrane</keyword>
<keyword evidence="3 6" id="KW-0812">Transmembrane</keyword>
<keyword evidence="5 6" id="KW-0472">Membrane</keyword>
<feature type="transmembrane region" description="Helical" evidence="6">
    <location>
        <begin position="116"/>
        <end position="135"/>
    </location>
</feature>
<protein>
    <submittedName>
        <fullName evidence="10">PspC domain-containing protein</fullName>
    </submittedName>
</protein>
<dbReference type="InterPro" id="IPR054319">
    <property type="entry name" value="PspC-rel_ToastRack"/>
</dbReference>
<evidence type="ECO:0000259" key="7">
    <source>
        <dbReference type="Pfam" id="PF04024"/>
    </source>
</evidence>
<feature type="transmembrane region" description="Helical" evidence="6">
    <location>
        <begin position="141"/>
        <end position="161"/>
    </location>
</feature>